<accession>A0A225WAU7</accession>
<proteinExistence type="predicted"/>
<reference evidence="2" key="1">
    <citation type="submission" date="2017-03" db="EMBL/GenBank/DDBJ databases">
        <title>Phytopthora megakarya and P. palmivora, two closely related causual agents of cacao black pod achieved similar genome size and gene model numbers by different mechanisms.</title>
        <authorList>
            <person name="Ali S."/>
            <person name="Shao J."/>
            <person name="Larry D.J."/>
            <person name="Kronmiller B."/>
            <person name="Shen D."/>
            <person name="Strem M.D."/>
            <person name="Melnick R.L."/>
            <person name="Guiltinan M.J."/>
            <person name="Tyler B.M."/>
            <person name="Meinhardt L.W."/>
            <person name="Bailey B.A."/>
        </authorList>
    </citation>
    <scope>NUCLEOTIDE SEQUENCE [LARGE SCALE GENOMIC DNA]</scope>
    <source>
        <strain evidence="2">zdho120</strain>
    </source>
</reference>
<gene>
    <name evidence="1" type="ORF">PHMEG_00012280</name>
</gene>
<dbReference type="Proteomes" id="UP000198211">
    <property type="component" value="Unassembled WGS sequence"/>
</dbReference>
<organism evidence="1 2">
    <name type="scientific">Phytophthora megakarya</name>
    <dbReference type="NCBI Taxonomy" id="4795"/>
    <lineage>
        <taxon>Eukaryota</taxon>
        <taxon>Sar</taxon>
        <taxon>Stramenopiles</taxon>
        <taxon>Oomycota</taxon>
        <taxon>Peronosporomycetes</taxon>
        <taxon>Peronosporales</taxon>
        <taxon>Peronosporaceae</taxon>
        <taxon>Phytophthora</taxon>
    </lineage>
</organism>
<keyword evidence="2" id="KW-1185">Reference proteome</keyword>
<sequence>MDQLAALPELKDLSPVADLDTANIGEPEETTRKMDAKVRDILEKHHKILLEDGNTVSIPSRPLLRGLGKYRIIICRKIEWAPDYLSIIGWSVRKSIDQAHALSSALMDDLLIEFETQCGS</sequence>
<dbReference type="EMBL" id="NBNE01001377">
    <property type="protein sequence ID" value="OWZ14269.1"/>
    <property type="molecule type" value="Genomic_DNA"/>
</dbReference>
<evidence type="ECO:0000313" key="1">
    <source>
        <dbReference type="EMBL" id="OWZ14269.1"/>
    </source>
</evidence>
<protein>
    <submittedName>
        <fullName evidence="1">Uncharacterized protein</fullName>
    </submittedName>
</protein>
<evidence type="ECO:0000313" key="2">
    <source>
        <dbReference type="Proteomes" id="UP000198211"/>
    </source>
</evidence>
<comment type="caution">
    <text evidence="1">The sequence shown here is derived from an EMBL/GenBank/DDBJ whole genome shotgun (WGS) entry which is preliminary data.</text>
</comment>
<name>A0A225WAU7_9STRA</name>
<dbReference type="AlphaFoldDB" id="A0A225WAU7"/>